<evidence type="ECO:0000259" key="4">
    <source>
        <dbReference type="Pfam" id="PF03328"/>
    </source>
</evidence>
<dbReference type="InterPro" id="IPR040442">
    <property type="entry name" value="Pyrv_kinase-like_dom_sf"/>
</dbReference>
<organism evidence="5 6">
    <name type="scientific">Rhodoplanes roseus</name>
    <dbReference type="NCBI Taxonomy" id="29409"/>
    <lineage>
        <taxon>Bacteria</taxon>
        <taxon>Pseudomonadati</taxon>
        <taxon>Pseudomonadota</taxon>
        <taxon>Alphaproteobacteria</taxon>
        <taxon>Hyphomicrobiales</taxon>
        <taxon>Nitrobacteraceae</taxon>
        <taxon>Rhodoplanes</taxon>
    </lineage>
</organism>
<evidence type="ECO:0000313" key="6">
    <source>
        <dbReference type="Proteomes" id="UP000249130"/>
    </source>
</evidence>
<dbReference type="InterPro" id="IPR050251">
    <property type="entry name" value="HpcH-HpaI_aldolase"/>
</dbReference>
<dbReference type="Gene3D" id="3.20.20.60">
    <property type="entry name" value="Phosphoenolpyruvate-binding domains"/>
    <property type="match status" value="1"/>
</dbReference>
<evidence type="ECO:0000256" key="3">
    <source>
        <dbReference type="ARBA" id="ARBA00023239"/>
    </source>
</evidence>
<dbReference type="RefSeq" id="WP_111417909.1">
    <property type="nucleotide sequence ID" value="NZ_NPEX01000020.1"/>
</dbReference>
<dbReference type="InterPro" id="IPR005000">
    <property type="entry name" value="Aldolase/citrate-lyase_domain"/>
</dbReference>
<reference evidence="5 6" key="1">
    <citation type="submission" date="2017-07" db="EMBL/GenBank/DDBJ databases">
        <title>Draft Genome Sequences of Select Purple Nonsulfur Bacteria.</title>
        <authorList>
            <person name="Lasarre B."/>
            <person name="Mckinlay J.B."/>
        </authorList>
    </citation>
    <scope>NUCLEOTIDE SEQUENCE [LARGE SCALE GENOMIC DNA]</scope>
    <source>
        <strain evidence="5 6">DSM 5909</strain>
    </source>
</reference>
<dbReference type="PANTHER" id="PTHR30502">
    <property type="entry name" value="2-KETO-3-DEOXY-L-RHAMNONATE ALDOLASE"/>
    <property type="match status" value="1"/>
</dbReference>
<name>A0A327L4C0_9BRAD</name>
<dbReference type="EMBL" id="NPEX01000020">
    <property type="protein sequence ID" value="RAI45246.1"/>
    <property type="molecule type" value="Genomic_DNA"/>
</dbReference>
<sequence>MIKSNKVKALQREGKPAFGTWITLCPHPRVVKILATSGFDFVIIEMEHTDFNMETVGLLSMYARECGITPIVRPPGTLKPHDLTRPLDAGAQGLLLPSIETPEQFMEIVKGTRYYPIGNRPMNLRGPHTDYFAGDPKQMLAHLNSETMLVVMVESQKAIANLDAILKTGAVDCVMIGPDDLSQDLGIPAEMQNPILHQAYETIFSICRANGVPYGLSAQTPEMAEGWVEKGCTWIPYQNDAAMVLNAARAVVPKLMKAGGRT</sequence>
<evidence type="ECO:0000256" key="1">
    <source>
        <dbReference type="ARBA" id="ARBA00005568"/>
    </source>
</evidence>
<proteinExistence type="inferred from homology"/>
<accession>A0A327L4C0</accession>
<dbReference type="GO" id="GO:0005737">
    <property type="term" value="C:cytoplasm"/>
    <property type="evidence" value="ECO:0007669"/>
    <property type="project" value="TreeGrafter"/>
</dbReference>
<dbReference type="AlphaFoldDB" id="A0A327L4C0"/>
<evidence type="ECO:0000256" key="2">
    <source>
        <dbReference type="ARBA" id="ARBA00022723"/>
    </source>
</evidence>
<keyword evidence="2" id="KW-0479">Metal-binding</keyword>
<keyword evidence="6" id="KW-1185">Reference proteome</keyword>
<feature type="domain" description="HpcH/HpaI aldolase/citrate lyase" evidence="4">
    <location>
        <begin position="27"/>
        <end position="237"/>
    </location>
</feature>
<keyword evidence="3" id="KW-0456">Lyase</keyword>
<dbReference type="OrthoDB" id="9802624at2"/>
<comment type="similarity">
    <text evidence="1">Belongs to the HpcH/HpaI aldolase family.</text>
</comment>
<dbReference type="SUPFAM" id="SSF51621">
    <property type="entry name" value="Phosphoenolpyruvate/pyruvate domain"/>
    <property type="match status" value="1"/>
</dbReference>
<comment type="caution">
    <text evidence="5">The sequence shown here is derived from an EMBL/GenBank/DDBJ whole genome shotgun (WGS) entry which is preliminary data.</text>
</comment>
<evidence type="ECO:0000313" key="5">
    <source>
        <dbReference type="EMBL" id="RAI45246.1"/>
    </source>
</evidence>
<dbReference type="GO" id="GO:0016832">
    <property type="term" value="F:aldehyde-lyase activity"/>
    <property type="evidence" value="ECO:0007669"/>
    <property type="project" value="TreeGrafter"/>
</dbReference>
<dbReference type="Proteomes" id="UP000249130">
    <property type="component" value="Unassembled WGS sequence"/>
</dbReference>
<dbReference type="InterPro" id="IPR015813">
    <property type="entry name" value="Pyrv/PenolPyrv_kinase-like_dom"/>
</dbReference>
<gene>
    <name evidence="5" type="ORF">CH341_04850</name>
</gene>
<dbReference type="Pfam" id="PF03328">
    <property type="entry name" value="HpcH_HpaI"/>
    <property type="match status" value="1"/>
</dbReference>
<dbReference type="PANTHER" id="PTHR30502:SF0">
    <property type="entry name" value="PHOSPHOENOLPYRUVATE CARBOXYLASE FAMILY PROTEIN"/>
    <property type="match status" value="1"/>
</dbReference>
<protein>
    <submittedName>
        <fullName evidence="5">Aldolase</fullName>
    </submittedName>
</protein>
<dbReference type="GO" id="GO:0046872">
    <property type="term" value="F:metal ion binding"/>
    <property type="evidence" value="ECO:0007669"/>
    <property type="project" value="UniProtKB-KW"/>
</dbReference>